<dbReference type="GO" id="GO:0051539">
    <property type="term" value="F:4 iron, 4 sulfur cluster binding"/>
    <property type="evidence" value="ECO:0007669"/>
    <property type="project" value="TreeGrafter"/>
</dbReference>
<name>A0A450T2C3_9GAMM</name>
<gene>
    <name evidence="1" type="ORF">BECKFW1821A_GA0114235_11026</name>
</gene>
<dbReference type="GO" id="GO:0005737">
    <property type="term" value="C:cytoplasm"/>
    <property type="evidence" value="ECO:0007669"/>
    <property type="project" value="TreeGrafter"/>
</dbReference>
<dbReference type="SUPFAM" id="SSF102114">
    <property type="entry name" value="Radical SAM enzymes"/>
    <property type="match status" value="1"/>
</dbReference>
<sequence>MNLDYQYFNRPPRSIKSLDLNKGDESVLPIYNVAGMIERLNDLLGLQNDFYPCFDWTFPPPIFSPASGPCLVEELFSEKSITPGRFSIYLHIPFCESICKHCYYTAFSIKDPKYLRRYTDYLIKEMYMYSNILDNQTCESIYLGGGTPTYLPNNLLEMILTNIHNALNR</sequence>
<dbReference type="GO" id="GO:0006779">
    <property type="term" value="P:porphyrin-containing compound biosynthetic process"/>
    <property type="evidence" value="ECO:0007669"/>
    <property type="project" value="TreeGrafter"/>
</dbReference>
<dbReference type="InterPro" id="IPR034505">
    <property type="entry name" value="Coproporphyrinogen-III_oxidase"/>
</dbReference>
<dbReference type="PANTHER" id="PTHR13932">
    <property type="entry name" value="COPROPORPHYRINIGEN III OXIDASE"/>
    <property type="match status" value="1"/>
</dbReference>
<protein>
    <recommendedName>
        <fullName evidence="2">Oxygen-independent coproporphyrinogen-3 oxidase</fullName>
    </recommendedName>
</protein>
<dbReference type="PANTHER" id="PTHR13932:SF5">
    <property type="entry name" value="RADICAL S-ADENOSYL METHIONINE DOMAIN-CONTAINING PROTEIN 1, MITOCHONDRIAL"/>
    <property type="match status" value="1"/>
</dbReference>
<reference evidence="1" key="1">
    <citation type="submission" date="2019-02" db="EMBL/GenBank/DDBJ databases">
        <authorList>
            <person name="Gruber-Vodicka R. H."/>
            <person name="Seah K. B. B."/>
        </authorList>
    </citation>
    <scope>NUCLEOTIDE SEQUENCE</scope>
    <source>
        <strain evidence="1">BECK_BZ15</strain>
    </source>
</reference>
<dbReference type="EMBL" id="CAADEW010000102">
    <property type="protein sequence ID" value="VFJ60425.1"/>
    <property type="molecule type" value="Genomic_DNA"/>
</dbReference>
<evidence type="ECO:0000313" key="1">
    <source>
        <dbReference type="EMBL" id="VFJ60425.1"/>
    </source>
</evidence>
<organism evidence="1">
    <name type="scientific">Candidatus Kentrum sp. FW</name>
    <dbReference type="NCBI Taxonomy" id="2126338"/>
    <lineage>
        <taxon>Bacteria</taxon>
        <taxon>Pseudomonadati</taxon>
        <taxon>Pseudomonadota</taxon>
        <taxon>Gammaproteobacteria</taxon>
        <taxon>Candidatus Kentrum</taxon>
    </lineage>
</organism>
<dbReference type="AlphaFoldDB" id="A0A450T2C3"/>
<dbReference type="InterPro" id="IPR058240">
    <property type="entry name" value="rSAM_sf"/>
</dbReference>
<evidence type="ECO:0008006" key="2">
    <source>
        <dbReference type="Google" id="ProtNLM"/>
    </source>
</evidence>
<proteinExistence type="predicted"/>
<accession>A0A450T2C3</accession>